<dbReference type="GO" id="GO:0042602">
    <property type="term" value="F:riboflavin reductase (NADPH) activity"/>
    <property type="evidence" value="ECO:0007669"/>
    <property type="project" value="TreeGrafter"/>
</dbReference>
<dbReference type="SUPFAM" id="SSF50475">
    <property type="entry name" value="FMN-binding split barrel"/>
    <property type="match status" value="1"/>
</dbReference>
<dbReference type="Proteomes" id="UP000239772">
    <property type="component" value="Unassembled WGS sequence"/>
</dbReference>
<dbReference type="SMART" id="SM00903">
    <property type="entry name" value="Flavin_Reduct"/>
    <property type="match status" value="1"/>
</dbReference>
<protein>
    <submittedName>
        <fullName evidence="3">4-hydroxyphenylacetate 3-monooxygenase</fullName>
    </submittedName>
</protein>
<dbReference type="InterPro" id="IPR012349">
    <property type="entry name" value="Split_barrel_FMN-bd"/>
</dbReference>
<dbReference type="OrthoDB" id="9789254at2"/>
<feature type="domain" description="Flavin reductase like" evidence="2">
    <location>
        <begin position="40"/>
        <end position="187"/>
    </location>
</feature>
<proteinExistence type="predicted"/>
<evidence type="ECO:0000256" key="1">
    <source>
        <dbReference type="ARBA" id="ARBA00023002"/>
    </source>
</evidence>
<accession>A0A2T1HRS9</accession>
<dbReference type="GO" id="GO:0004497">
    <property type="term" value="F:monooxygenase activity"/>
    <property type="evidence" value="ECO:0007669"/>
    <property type="project" value="UniProtKB-KW"/>
</dbReference>
<dbReference type="Pfam" id="PF01613">
    <property type="entry name" value="Flavin_Reduct"/>
    <property type="match status" value="1"/>
</dbReference>
<dbReference type="GO" id="GO:0010181">
    <property type="term" value="F:FMN binding"/>
    <property type="evidence" value="ECO:0007669"/>
    <property type="project" value="InterPro"/>
</dbReference>
<organism evidence="3 4">
    <name type="scientific">Alsobacter soli</name>
    <dbReference type="NCBI Taxonomy" id="2109933"/>
    <lineage>
        <taxon>Bacteria</taxon>
        <taxon>Pseudomonadati</taxon>
        <taxon>Pseudomonadota</taxon>
        <taxon>Alphaproteobacteria</taxon>
        <taxon>Hyphomicrobiales</taxon>
        <taxon>Alsobacteraceae</taxon>
        <taxon>Alsobacter</taxon>
    </lineage>
</organism>
<evidence type="ECO:0000259" key="2">
    <source>
        <dbReference type="SMART" id="SM00903"/>
    </source>
</evidence>
<keyword evidence="3" id="KW-0503">Monooxygenase</keyword>
<dbReference type="EMBL" id="PVZS01000014">
    <property type="protein sequence ID" value="PSC04353.1"/>
    <property type="molecule type" value="Genomic_DNA"/>
</dbReference>
<keyword evidence="4" id="KW-1185">Reference proteome</keyword>
<dbReference type="InterPro" id="IPR050268">
    <property type="entry name" value="NADH-dep_flavin_reductase"/>
</dbReference>
<dbReference type="PANTHER" id="PTHR30466">
    <property type="entry name" value="FLAVIN REDUCTASE"/>
    <property type="match status" value="1"/>
</dbReference>
<evidence type="ECO:0000313" key="3">
    <source>
        <dbReference type="EMBL" id="PSC04353.1"/>
    </source>
</evidence>
<comment type="caution">
    <text evidence="3">The sequence shown here is derived from an EMBL/GenBank/DDBJ whole genome shotgun (WGS) entry which is preliminary data.</text>
</comment>
<name>A0A2T1HRS9_9HYPH</name>
<reference evidence="4" key="1">
    <citation type="submission" date="2018-03" db="EMBL/GenBank/DDBJ databases">
        <authorList>
            <person name="Sun L."/>
            <person name="Liu H."/>
            <person name="Chen W."/>
            <person name="Huang K."/>
            <person name="Liu W."/>
            <person name="Gao X."/>
        </authorList>
    </citation>
    <scope>NUCLEOTIDE SEQUENCE [LARGE SCALE GENOMIC DNA]</scope>
    <source>
        <strain evidence="4">SH9</strain>
    </source>
</reference>
<dbReference type="PANTHER" id="PTHR30466:SF1">
    <property type="entry name" value="FMN REDUCTASE (NADH) RUTF"/>
    <property type="match status" value="1"/>
</dbReference>
<evidence type="ECO:0000313" key="4">
    <source>
        <dbReference type="Proteomes" id="UP000239772"/>
    </source>
</evidence>
<dbReference type="RefSeq" id="WP_106337648.1">
    <property type="nucleotide sequence ID" value="NZ_PVZS01000014.1"/>
</dbReference>
<keyword evidence="1" id="KW-0560">Oxidoreductase</keyword>
<dbReference type="Gene3D" id="2.30.110.10">
    <property type="entry name" value="Electron Transport, Fmn-binding Protein, Chain A"/>
    <property type="match status" value="1"/>
</dbReference>
<dbReference type="AlphaFoldDB" id="A0A2T1HRS9"/>
<dbReference type="InterPro" id="IPR002563">
    <property type="entry name" value="Flavin_Rdtase-like_dom"/>
</dbReference>
<gene>
    <name evidence="3" type="ORF">SLNSH_14070</name>
</gene>
<sequence length="188" mass="19471">MTLPLRVNPAGGPVSTGIDASLGAAPPGCDEQSLIYREGMSRLAAAVNIVTTDGPAGLAGFTATAVASISDRPPSLLVCLNRTSGSAARLIANGVFCVNTLAAEHRALADDFAGRTGLHGEARFARGAWGALETGAPVLEDSLTSFDCRLMEVKDVATHHVLVGEVVAVRLGGEKPSLVYVHRRYHAV</sequence>
<dbReference type="GO" id="GO:0006208">
    <property type="term" value="P:pyrimidine nucleobase catabolic process"/>
    <property type="evidence" value="ECO:0007669"/>
    <property type="project" value="TreeGrafter"/>
</dbReference>